<protein>
    <submittedName>
        <fullName evidence="1">Bifunctional 5'-methylthioadenosine/S-adenosylhomocysteine nucleosidase/phosphatase</fullName>
    </submittedName>
</protein>
<dbReference type="NCBIfam" id="TIGR01549">
    <property type="entry name" value="HAD-SF-IA-v1"/>
    <property type="match status" value="1"/>
</dbReference>
<proteinExistence type="predicted"/>
<dbReference type="SFLD" id="SFLDG01129">
    <property type="entry name" value="C1.5:_HAD__Beta-PGM__Phosphata"/>
    <property type="match status" value="1"/>
</dbReference>
<dbReference type="SFLD" id="SFLDS00003">
    <property type="entry name" value="Haloacid_Dehalogenase"/>
    <property type="match status" value="1"/>
</dbReference>
<dbReference type="Pfam" id="PF13419">
    <property type="entry name" value="HAD_2"/>
    <property type="match status" value="1"/>
</dbReference>
<accession>A0A6N2TMN1</accession>
<dbReference type="EMBL" id="CACRSQ010000003">
    <property type="protein sequence ID" value="VYT04726.1"/>
    <property type="molecule type" value="Genomic_DNA"/>
</dbReference>
<dbReference type="InterPro" id="IPR023198">
    <property type="entry name" value="PGP-like_dom2"/>
</dbReference>
<evidence type="ECO:0000313" key="1">
    <source>
        <dbReference type="EMBL" id="VYT04726.1"/>
    </source>
</evidence>
<dbReference type="InterPro" id="IPR041492">
    <property type="entry name" value="HAD_2"/>
</dbReference>
<dbReference type="InterPro" id="IPR050155">
    <property type="entry name" value="HAD-like_hydrolase_sf"/>
</dbReference>
<dbReference type="Gene3D" id="1.10.150.240">
    <property type="entry name" value="Putative phosphatase, domain 2"/>
    <property type="match status" value="1"/>
</dbReference>
<dbReference type="InterPro" id="IPR023214">
    <property type="entry name" value="HAD_sf"/>
</dbReference>
<dbReference type="GO" id="GO:0006281">
    <property type="term" value="P:DNA repair"/>
    <property type="evidence" value="ECO:0007669"/>
    <property type="project" value="TreeGrafter"/>
</dbReference>
<dbReference type="SUPFAM" id="SSF56784">
    <property type="entry name" value="HAD-like"/>
    <property type="match status" value="1"/>
</dbReference>
<dbReference type="RefSeq" id="WP_006567093.1">
    <property type="nucleotide sequence ID" value="NZ_BAABZP010000002.1"/>
</dbReference>
<dbReference type="InterPro" id="IPR006439">
    <property type="entry name" value="HAD-SF_hydro_IA"/>
</dbReference>
<dbReference type="InterPro" id="IPR036412">
    <property type="entry name" value="HAD-like_sf"/>
</dbReference>
<reference evidence="1" key="1">
    <citation type="submission" date="2019-11" db="EMBL/GenBank/DDBJ databases">
        <authorList>
            <person name="Feng L."/>
        </authorList>
    </citation>
    <scope>NUCLEOTIDE SEQUENCE</scope>
    <source>
        <strain evidence="1">AcaccaeLFYP115</strain>
    </source>
</reference>
<dbReference type="Gene3D" id="3.40.50.1000">
    <property type="entry name" value="HAD superfamily/HAD-like"/>
    <property type="match status" value="1"/>
</dbReference>
<name>A0A6N2TMN1_9FIRM</name>
<dbReference type="PANTHER" id="PTHR43434:SF1">
    <property type="entry name" value="PHOSPHOGLYCOLATE PHOSPHATASE"/>
    <property type="match status" value="1"/>
</dbReference>
<dbReference type="AlphaFoldDB" id="A0A6N2TMN1"/>
<dbReference type="GO" id="GO:0008967">
    <property type="term" value="F:phosphoglycolate phosphatase activity"/>
    <property type="evidence" value="ECO:0007669"/>
    <property type="project" value="TreeGrafter"/>
</dbReference>
<organism evidence="1">
    <name type="scientific">Anaerostipes caccae</name>
    <dbReference type="NCBI Taxonomy" id="105841"/>
    <lineage>
        <taxon>Bacteria</taxon>
        <taxon>Bacillati</taxon>
        <taxon>Bacillota</taxon>
        <taxon>Clostridia</taxon>
        <taxon>Lachnospirales</taxon>
        <taxon>Lachnospiraceae</taxon>
        <taxon>Anaerostipes</taxon>
    </lineage>
</organism>
<sequence>MKIDGIIFDIDGTLWDVRDEIALALTREAHNQGHPEINFTSENLTSVFGIPPKEVADLFMSHLPPKERYKLMEDCGNHQIKLVESLNTDRTYPGVKDTIKKLAQQYPLFIVSNCPSGYVRAFMRRNKLSPWIMDYEEQGRTGLSKVENIKLVMERSRLKSPIYIGDTKGDAESAKKAGISFVWASYGFGHVDNPEYSIDDFRELHRLLEQ</sequence>
<gene>
    <name evidence="1" type="ORF">ACLFYP115_01437</name>
</gene>
<dbReference type="PANTHER" id="PTHR43434">
    <property type="entry name" value="PHOSPHOGLYCOLATE PHOSPHATASE"/>
    <property type="match status" value="1"/>
</dbReference>